<reference evidence="2 3" key="1">
    <citation type="submission" date="2023-08" db="EMBL/GenBank/DDBJ databases">
        <title>New molecular markers tilS and rpoB for phylogenetic and monitoring studies of the genus Thiothrix biodiversity.</title>
        <authorList>
            <person name="Ravin N.V."/>
            <person name="Smolyakov D."/>
            <person name="Markov N.D."/>
            <person name="Beletsky A.V."/>
            <person name="Mardanov A.V."/>
            <person name="Rudenko T.S."/>
            <person name="Grabovich M.Y."/>
        </authorList>
    </citation>
    <scope>NUCLEOTIDE SEQUENCE</scope>
    <source>
        <strain evidence="2">DNT52</strain>
        <strain evidence="1 3">H33</strain>
        <plasmid evidence="2">pThsubDNT52_1</plasmid>
    </source>
</reference>
<dbReference type="Proteomes" id="UP001229862">
    <property type="component" value="Plasmid pThsubDNT52_1"/>
</dbReference>
<gene>
    <name evidence="1" type="ORF">RCC75_09365</name>
    <name evidence="2" type="ORF">RCG00_00190</name>
</gene>
<accession>A0AA51MM63</accession>
<geneLocation type="plasmid" evidence="2">
    <name>pThsubDNT52_1</name>
</geneLocation>
<protein>
    <submittedName>
        <fullName evidence="2">Uncharacterized protein</fullName>
    </submittedName>
</protein>
<evidence type="ECO:0000313" key="3">
    <source>
        <dbReference type="Proteomes" id="UP001223336"/>
    </source>
</evidence>
<sequence>MKTVLADIMAVCLAVLLLLSSAAIAITVLVCLSRWVYRLL</sequence>
<evidence type="ECO:0000313" key="2">
    <source>
        <dbReference type="EMBL" id="WML84887.1"/>
    </source>
</evidence>
<keyword evidence="2" id="KW-0614">Plasmid</keyword>
<evidence type="ECO:0000313" key="1">
    <source>
        <dbReference type="EMBL" id="MDQ5768736.1"/>
    </source>
</evidence>
<organism evidence="2">
    <name type="scientific">Thiothrix subterranea</name>
    <dbReference type="NCBI Taxonomy" id="2735563"/>
    <lineage>
        <taxon>Bacteria</taxon>
        <taxon>Pseudomonadati</taxon>
        <taxon>Pseudomonadota</taxon>
        <taxon>Gammaproteobacteria</taxon>
        <taxon>Thiotrichales</taxon>
        <taxon>Thiotrichaceae</taxon>
        <taxon>Thiothrix</taxon>
    </lineage>
</organism>
<dbReference type="RefSeq" id="WP_308134705.1">
    <property type="nucleotide sequence ID" value="NZ_CP133216.1"/>
</dbReference>
<keyword evidence="3" id="KW-1185">Reference proteome</keyword>
<dbReference type="Proteomes" id="UP001223336">
    <property type="component" value="Unassembled WGS sequence"/>
</dbReference>
<dbReference type="AlphaFoldDB" id="A0AA51MM63"/>
<proteinExistence type="predicted"/>
<name>A0AA51MM63_9GAMM</name>
<dbReference type="EMBL" id="JAVFKN010000010">
    <property type="protein sequence ID" value="MDQ5768736.1"/>
    <property type="molecule type" value="Genomic_DNA"/>
</dbReference>
<dbReference type="EMBL" id="CP133216">
    <property type="protein sequence ID" value="WML84887.1"/>
    <property type="molecule type" value="Genomic_DNA"/>
</dbReference>